<accession>A0A0R2JWJ8</accession>
<dbReference type="UniPathway" id="UPA00254">
    <property type="reaction ID" value="UER00364"/>
</dbReference>
<keyword evidence="6" id="KW-0963">Cytoplasm</keyword>
<comment type="pathway">
    <text evidence="1 6">Amino-acid degradation; L-arginine degradation via ADI pathway; carbamoyl phosphate from L-arginine: step 1/2.</text>
</comment>
<name>A0A0R2JWJ8_9LACO</name>
<dbReference type="STRING" id="89059.LAC1533_2185"/>
<evidence type="ECO:0000256" key="7">
    <source>
        <dbReference type="PIRSR" id="PIRSR006356-1"/>
    </source>
</evidence>
<dbReference type="GO" id="GO:0016990">
    <property type="term" value="F:arginine deiminase activity"/>
    <property type="evidence" value="ECO:0007669"/>
    <property type="project" value="UniProtKB-UniRule"/>
</dbReference>
<reference evidence="9" key="2">
    <citation type="submission" date="2016-11" db="EMBL/GenBank/DDBJ databases">
        <authorList>
            <person name="Jaros S."/>
            <person name="Januszkiewicz K."/>
            <person name="Wedrychowicz H."/>
        </authorList>
    </citation>
    <scope>NUCLEOTIDE SEQUENCE [LARGE SCALE GENOMIC DNA]</scope>
    <source>
        <strain evidence="9">ACA-DC 1533</strain>
    </source>
</reference>
<evidence type="ECO:0000313" key="11">
    <source>
        <dbReference type="Proteomes" id="UP000190935"/>
    </source>
</evidence>
<dbReference type="GO" id="GO:0019546">
    <property type="term" value="P:L-arginine deiminase pathway"/>
    <property type="evidence" value="ECO:0007669"/>
    <property type="project" value="UniProtKB-UniRule"/>
</dbReference>
<dbReference type="EMBL" id="JQBK01000067">
    <property type="protein sequence ID" value="KRN81497.1"/>
    <property type="molecule type" value="Genomic_DNA"/>
</dbReference>
<keyword evidence="4 6" id="KW-0378">Hydrolase</keyword>
<dbReference type="OrthoDB" id="9807502at2"/>
<comment type="similarity">
    <text evidence="2 6">Belongs to the arginine deiminase family.</text>
</comment>
<dbReference type="NCBIfam" id="NF002381">
    <property type="entry name" value="PRK01388.1"/>
    <property type="match status" value="1"/>
</dbReference>
<protein>
    <recommendedName>
        <fullName evidence="6">Arginine deiminase</fullName>
        <shortName evidence="6">ADI</shortName>
        <ecNumber evidence="6">3.5.3.6</ecNumber>
    </recommendedName>
    <alternativeName>
        <fullName evidence="6">Arginine dihydrolase</fullName>
        <shortName evidence="6">AD</shortName>
    </alternativeName>
</protein>
<dbReference type="EC" id="3.5.3.6" evidence="6"/>
<comment type="subcellular location">
    <subcellularLocation>
        <location evidence="6">Cytoplasm</location>
    </subcellularLocation>
</comment>
<organism evidence="8 10">
    <name type="scientific">Ligilactobacillus acidipiscis</name>
    <dbReference type="NCBI Taxonomy" id="89059"/>
    <lineage>
        <taxon>Bacteria</taxon>
        <taxon>Bacillati</taxon>
        <taxon>Bacillota</taxon>
        <taxon>Bacilli</taxon>
        <taxon>Lactobacillales</taxon>
        <taxon>Lactobacillaceae</taxon>
        <taxon>Ligilactobacillus</taxon>
    </lineage>
</organism>
<dbReference type="PIRSF" id="PIRSF006356">
    <property type="entry name" value="Arg_deiminase"/>
    <property type="match status" value="1"/>
</dbReference>
<dbReference type="AlphaFoldDB" id="A0A0R2JWJ8"/>
<dbReference type="PANTHER" id="PTHR47271">
    <property type="entry name" value="ARGININE DEIMINASE"/>
    <property type="match status" value="1"/>
</dbReference>
<dbReference type="NCBIfam" id="TIGR01078">
    <property type="entry name" value="arcA"/>
    <property type="match status" value="1"/>
</dbReference>
<keyword evidence="3 6" id="KW-0056">Arginine metabolism</keyword>
<dbReference type="EMBL" id="LT630287">
    <property type="protein sequence ID" value="SFV41610.1"/>
    <property type="molecule type" value="Genomic_DNA"/>
</dbReference>
<dbReference type="Gene3D" id="1.10.3930.10">
    <property type="entry name" value="Arginine deiminase"/>
    <property type="match status" value="1"/>
</dbReference>
<dbReference type="HAMAP" id="MF_00242">
    <property type="entry name" value="Arg_deiminase"/>
    <property type="match status" value="1"/>
</dbReference>
<gene>
    <name evidence="6" type="primary">arcA</name>
    <name evidence="8" type="ORF">IV43_GL001884</name>
    <name evidence="9" type="ORF">LAC1533_2185</name>
</gene>
<evidence type="ECO:0000313" key="10">
    <source>
        <dbReference type="Proteomes" id="UP000051491"/>
    </source>
</evidence>
<evidence type="ECO:0000256" key="5">
    <source>
        <dbReference type="ARBA" id="ARBA00049429"/>
    </source>
</evidence>
<proteinExistence type="inferred from homology"/>
<dbReference type="Gene3D" id="3.75.10.10">
    <property type="entry name" value="L-arginine/glycine Amidinotransferase, Chain A"/>
    <property type="match status" value="1"/>
</dbReference>
<evidence type="ECO:0000256" key="3">
    <source>
        <dbReference type="ARBA" id="ARBA00022503"/>
    </source>
</evidence>
<feature type="active site" description="Amidino-cysteine intermediate" evidence="6 7">
    <location>
        <position position="418"/>
    </location>
</feature>
<dbReference type="InterPro" id="IPR003876">
    <property type="entry name" value="Arg_deiminase"/>
</dbReference>
<dbReference type="SUPFAM" id="SSF55909">
    <property type="entry name" value="Pentein"/>
    <property type="match status" value="1"/>
</dbReference>
<evidence type="ECO:0000256" key="1">
    <source>
        <dbReference type="ARBA" id="ARBA00005213"/>
    </source>
</evidence>
<sequence>MQKSTGVVTPEFHTDNAKNYGFSSPIHVSSEIGKLRSVILKRPGREIENLTPDTMPRLLFDDIPYLPIAQKEHDYFAQTLRDNGAEVLYLENLAADALNEQPVKQEFVDRMVKESGFKDGLTYSALKEYLVGMEPLQMITTIMEGIRKSDIDLNYKDLRLLSEDADYPFLMDPMPNLYFTRDPAASIGDGLSINHMTFAARRRESLFMEYIIKHNPRFADQGVNVWRDRNHTTRIEGGDELVLSDHVMAIGISQRTSADALEDIARNLFTNSNYDTVVGIKIPHNHAMMHLDTVFTMINYNQFTVHPQIMNGGKIDMWVLHPSKDGQITSEHRTDLLEVLKEVLHQSELDLIPTGNSDPIVAPREQWNDGSNTLAIAPGEVVTYDRNYVSNEMLREHGILVHEVLSSELSRGRGGPRCMSMPIIREDLETK</sequence>
<reference evidence="11" key="3">
    <citation type="submission" date="2016-11" db="EMBL/GenBank/DDBJ databases">
        <authorList>
            <person name="Papadimitriou K."/>
        </authorList>
    </citation>
    <scope>NUCLEOTIDE SEQUENCE [LARGE SCALE GENOMIC DNA]</scope>
    <source>
        <strain evidence="11">ACA-DC 1533</strain>
    </source>
</reference>
<dbReference type="RefSeq" id="WP_010499667.1">
    <property type="nucleotide sequence ID" value="NZ_JQBK01000067.1"/>
</dbReference>
<dbReference type="GeneID" id="95350280"/>
<comment type="catalytic activity">
    <reaction evidence="5 6">
        <text>L-arginine + H2O = L-citrulline + NH4(+)</text>
        <dbReference type="Rhea" id="RHEA:19597"/>
        <dbReference type="ChEBI" id="CHEBI:15377"/>
        <dbReference type="ChEBI" id="CHEBI:28938"/>
        <dbReference type="ChEBI" id="CHEBI:32682"/>
        <dbReference type="ChEBI" id="CHEBI:57743"/>
        <dbReference type="EC" id="3.5.3.6"/>
    </reaction>
</comment>
<evidence type="ECO:0000256" key="2">
    <source>
        <dbReference type="ARBA" id="ARBA00010206"/>
    </source>
</evidence>
<dbReference type="PANTHER" id="PTHR47271:SF2">
    <property type="entry name" value="ARGININE DEIMINASE"/>
    <property type="match status" value="1"/>
</dbReference>
<dbReference type="Proteomes" id="UP000051491">
    <property type="component" value="Unassembled WGS sequence"/>
</dbReference>
<dbReference type="GO" id="GO:0005737">
    <property type="term" value="C:cytoplasm"/>
    <property type="evidence" value="ECO:0007669"/>
    <property type="project" value="UniProtKB-SubCell"/>
</dbReference>
<evidence type="ECO:0000256" key="6">
    <source>
        <dbReference type="HAMAP-Rule" id="MF_00242"/>
    </source>
</evidence>
<evidence type="ECO:0000313" key="9">
    <source>
        <dbReference type="EMBL" id="SFV41610.1"/>
    </source>
</evidence>
<dbReference type="Proteomes" id="UP000190935">
    <property type="component" value="Chromosome I"/>
</dbReference>
<reference evidence="8 10" key="1">
    <citation type="journal article" date="2015" name="Genome Announc.">
        <title>Expanding the biotechnology potential of lactobacilli through comparative genomics of 213 strains and associated genera.</title>
        <authorList>
            <person name="Sun Z."/>
            <person name="Harris H.M."/>
            <person name="McCann A."/>
            <person name="Guo C."/>
            <person name="Argimon S."/>
            <person name="Zhang W."/>
            <person name="Yang X."/>
            <person name="Jeffery I.B."/>
            <person name="Cooney J.C."/>
            <person name="Kagawa T.F."/>
            <person name="Liu W."/>
            <person name="Song Y."/>
            <person name="Salvetti E."/>
            <person name="Wrobel A."/>
            <person name="Rasinkangas P."/>
            <person name="Parkhill J."/>
            <person name="Rea M.C."/>
            <person name="O'Sullivan O."/>
            <person name="Ritari J."/>
            <person name="Douillard F.P."/>
            <person name="Paul Ross R."/>
            <person name="Yang R."/>
            <person name="Briner A.E."/>
            <person name="Felis G.E."/>
            <person name="de Vos W.M."/>
            <person name="Barrangou R."/>
            <person name="Klaenhammer T.R."/>
            <person name="Caufield P.W."/>
            <person name="Cui Y."/>
            <person name="Zhang H."/>
            <person name="O'Toole P.W."/>
        </authorList>
    </citation>
    <scope>NUCLEOTIDE SEQUENCE [LARGE SCALE GENOMIC DNA]</scope>
    <source>
        <strain evidence="8 10">DSM 15353</strain>
    </source>
</reference>
<dbReference type="PRINTS" id="PR01466">
    <property type="entry name" value="ARGDEIMINASE"/>
</dbReference>
<evidence type="ECO:0000256" key="4">
    <source>
        <dbReference type="ARBA" id="ARBA00022801"/>
    </source>
</evidence>
<evidence type="ECO:0000313" key="8">
    <source>
        <dbReference type="EMBL" id="KRN81497.1"/>
    </source>
</evidence>
<dbReference type="KEGG" id="laca:LAC1533_2185"/>
<dbReference type="Pfam" id="PF02274">
    <property type="entry name" value="ADI"/>
    <property type="match status" value="1"/>
</dbReference>
<dbReference type="PATRIC" id="fig|89059.3.peg.2002"/>